<dbReference type="Proteomes" id="UP000717364">
    <property type="component" value="Unassembled WGS sequence"/>
</dbReference>
<proteinExistence type="predicted"/>
<reference evidence="2" key="1">
    <citation type="submission" date="2020-11" db="EMBL/GenBank/DDBJ databases">
        <authorList>
            <person name="Konstantinou D."/>
            <person name="Gkelis S."/>
            <person name="Popin R."/>
            <person name="Fewer D."/>
            <person name="Sivonen K."/>
        </authorList>
    </citation>
    <scope>NUCLEOTIDE SEQUENCE</scope>
    <source>
        <strain evidence="2">TAU-MAC 1115</strain>
    </source>
</reference>
<evidence type="ECO:0000313" key="2">
    <source>
        <dbReference type="EMBL" id="MBT9318045.1"/>
    </source>
</evidence>
<protein>
    <submittedName>
        <fullName evidence="2">Uncharacterized protein</fullName>
    </submittedName>
</protein>
<comment type="caution">
    <text evidence="2">The sequence shown here is derived from an EMBL/GenBank/DDBJ whole genome shotgun (WGS) entry which is preliminary data.</text>
</comment>
<sequence length="139" mass="15755">MDDASGLYQQQTADYAFDISYFSADAQTDSSKKDPIDGPDLESLLEELKQQSQAIRDSGKVAPTGVYVDKYSSKGKPRVRVRTTTGKNIPGTHQKSKGLGRFGGAQHRDWEARCDRRHQLQKVERRALIIQQWIEEDKK</sequence>
<reference evidence="2" key="2">
    <citation type="journal article" date="2021" name="Mar. Drugs">
        <title>Genome Reduction and Secondary Metabolism of the Marine Sponge-Associated Cyanobacterium Leptothoe.</title>
        <authorList>
            <person name="Konstantinou D."/>
            <person name="Popin R.V."/>
            <person name="Fewer D.P."/>
            <person name="Sivonen K."/>
            <person name="Gkelis S."/>
        </authorList>
    </citation>
    <scope>NUCLEOTIDE SEQUENCE</scope>
    <source>
        <strain evidence="2">TAU-MAC 1115</strain>
    </source>
</reference>
<organism evidence="2 3">
    <name type="scientific">Leptothoe spongobia TAU-MAC 1115</name>
    <dbReference type="NCBI Taxonomy" id="1967444"/>
    <lineage>
        <taxon>Bacteria</taxon>
        <taxon>Bacillati</taxon>
        <taxon>Cyanobacteriota</taxon>
        <taxon>Cyanophyceae</taxon>
        <taxon>Nodosilineales</taxon>
        <taxon>Cymatolegaceae</taxon>
        <taxon>Leptothoe</taxon>
        <taxon>Leptothoe spongobia</taxon>
    </lineage>
</organism>
<gene>
    <name evidence="2" type="ORF">IXB50_21770</name>
</gene>
<evidence type="ECO:0000256" key="1">
    <source>
        <dbReference type="SAM" id="MobiDB-lite"/>
    </source>
</evidence>
<keyword evidence="3" id="KW-1185">Reference proteome</keyword>
<feature type="region of interest" description="Disordered" evidence="1">
    <location>
        <begin position="83"/>
        <end position="103"/>
    </location>
</feature>
<accession>A0A947DL94</accession>
<feature type="compositionally biased region" description="Polar residues" evidence="1">
    <location>
        <begin position="83"/>
        <end position="93"/>
    </location>
</feature>
<name>A0A947DL94_9CYAN</name>
<dbReference type="EMBL" id="JADOES010000077">
    <property type="protein sequence ID" value="MBT9318045.1"/>
    <property type="molecule type" value="Genomic_DNA"/>
</dbReference>
<evidence type="ECO:0000313" key="3">
    <source>
        <dbReference type="Proteomes" id="UP000717364"/>
    </source>
</evidence>
<dbReference type="RefSeq" id="WP_215611107.1">
    <property type="nucleotide sequence ID" value="NZ_JADOES010000077.1"/>
</dbReference>
<dbReference type="AlphaFoldDB" id="A0A947DL94"/>